<proteinExistence type="predicted"/>
<keyword evidence="3" id="KW-1185">Reference proteome</keyword>
<dbReference type="OrthoDB" id="7501218at2"/>
<evidence type="ECO:0000313" key="3">
    <source>
        <dbReference type="Proteomes" id="UP000282837"/>
    </source>
</evidence>
<protein>
    <submittedName>
        <fullName evidence="2">DUF4136 domain-containing protein</fullName>
    </submittedName>
</protein>
<dbReference type="Proteomes" id="UP000282837">
    <property type="component" value="Unassembled WGS sequence"/>
</dbReference>
<dbReference type="RefSeq" id="WP_127706641.1">
    <property type="nucleotide sequence ID" value="NZ_SACO01000002.1"/>
</dbReference>
<sequence>MVLGLSACADSFNTQVTRFQSQLPAPQGQTFAIVADDASLAGGIEYGQYARLVAGELVKKGYVEAANPDAANLLVRFSYGVDKGRTHVESTGIRDPFWGPWYGPRYGRGWGGWGPGWGGGFHGYGTWGYGWNDPWFGGGVQSYTVYTSGISVKIDSKSDGKRVFEGRAEAASTSNRLSYLVPNLVEAFFTGFPGNSGETVRISVAPEKTKVKK</sequence>
<dbReference type="Pfam" id="PF13590">
    <property type="entry name" value="DUF4136"/>
    <property type="match status" value="1"/>
</dbReference>
<accession>A0A437NB98</accession>
<evidence type="ECO:0000313" key="2">
    <source>
        <dbReference type="EMBL" id="RVU07218.1"/>
    </source>
</evidence>
<evidence type="ECO:0000259" key="1">
    <source>
        <dbReference type="Pfam" id="PF13590"/>
    </source>
</evidence>
<gene>
    <name evidence="2" type="ORF">EOE18_03645</name>
</gene>
<dbReference type="AlphaFoldDB" id="A0A437NB98"/>
<dbReference type="InterPro" id="IPR025411">
    <property type="entry name" value="DUF4136"/>
</dbReference>
<organism evidence="2 3">
    <name type="scientific">Novosphingobium umbonatum</name>
    <dbReference type="NCBI Taxonomy" id="1908524"/>
    <lineage>
        <taxon>Bacteria</taxon>
        <taxon>Pseudomonadati</taxon>
        <taxon>Pseudomonadota</taxon>
        <taxon>Alphaproteobacteria</taxon>
        <taxon>Sphingomonadales</taxon>
        <taxon>Sphingomonadaceae</taxon>
        <taxon>Novosphingobium</taxon>
    </lineage>
</organism>
<dbReference type="EMBL" id="SACO01000002">
    <property type="protein sequence ID" value="RVU07218.1"/>
    <property type="molecule type" value="Genomic_DNA"/>
</dbReference>
<comment type="caution">
    <text evidence="2">The sequence shown here is derived from an EMBL/GenBank/DDBJ whole genome shotgun (WGS) entry which is preliminary data.</text>
</comment>
<name>A0A437NB98_9SPHN</name>
<reference evidence="2 3" key="1">
    <citation type="submission" date="2019-01" db="EMBL/GenBank/DDBJ databases">
        <authorList>
            <person name="Chen W.-M."/>
        </authorList>
    </citation>
    <scope>NUCLEOTIDE SEQUENCE [LARGE SCALE GENOMIC DNA]</scope>
    <source>
        <strain evidence="2 3">FSY-9</strain>
    </source>
</reference>
<dbReference type="Gene3D" id="3.30.160.670">
    <property type="match status" value="1"/>
</dbReference>
<feature type="domain" description="DUF4136" evidence="1">
    <location>
        <begin position="16"/>
        <end position="194"/>
    </location>
</feature>